<keyword evidence="16" id="KW-1185">Reference proteome</keyword>
<evidence type="ECO:0000313" key="16">
    <source>
        <dbReference type="Proteomes" id="UP000264310"/>
    </source>
</evidence>
<dbReference type="GO" id="GO:0016758">
    <property type="term" value="F:hexosyltransferase activity"/>
    <property type="evidence" value="ECO:0007669"/>
    <property type="project" value="TreeGrafter"/>
</dbReference>
<dbReference type="Pfam" id="PF13632">
    <property type="entry name" value="Glyco_trans_2_3"/>
    <property type="match status" value="1"/>
</dbReference>
<dbReference type="InterPro" id="IPR029044">
    <property type="entry name" value="Nucleotide-diphossugar_trans"/>
</dbReference>
<evidence type="ECO:0000256" key="13">
    <source>
        <dbReference type="SAM" id="Phobius"/>
    </source>
</evidence>
<name>A0A371X3K7_9HYPH</name>
<comment type="subcellular location">
    <subcellularLocation>
        <location evidence="1">Cell inner membrane</location>
        <topology evidence="1">Multi-pass membrane protein</topology>
    </subcellularLocation>
</comment>
<evidence type="ECO:0000256" key="11">
    <source>
        <dbReference type="ARBA" id="ARBA00023136"/>
    </source>
</evidence>
<dbReference type="OrthoDB" id="9806824at2"/>
<keyword evidence="8 15" id="KW-0808">Transferase</keyword>
<keyword evidence="6" id="KW-0997">Cell inner membrane</keyword>
<evidence type="ECO:0000256" key="10">
    <source>
        <dbReference type="ARBA" id="ARBA00022989"/>
    </source>
</evidence>
<keyword evidence="7" id="KW-0328">Glycosyltransferase</keyword>
<organism evidence="15 16">
    <name type="scientific">Fulvimarina endophytica</name>
    <dbReference type="NCBI Taxonomy" id="2293836"/>
    <lineage>
        <taxon>Bacteria</taxon>
        <taxon>Pseudomonadati</taxon>
        <taxon>Pseudomonadota</taxon>
        <taxon>Alphaproteobacteria</taxon>
        <taxon>Hyphomicrobiales</taxon>
        <taxon>Aurantimonadaceae</taxon>
        <taxon>Fulvimarina</taxon>
    </lineage>
</organism>
<dbReference type="GO" id="GO:0005886">
    <property type="term" value="C:plasma membrane"/>
    <property type="evidence" value="ECO:0007669"/>
    <property type="project" value="UniProtKB-SubCell"/>
</dbReference>
<dbReference type="InterPro" id="IPR050321">
    <property type="entry name" value="Glycosyltr_2/OpgH_subfam"/>
</dbReference>
<evidence type="ECO:0000256" key="12">
    <source>
        <dbReference type="SAM" id="MobiDB-lite"/>
    </source>
</evidence>
<dbReference type="PANTHER" id="PTHR43867">
    <property type="entry name" value="CELLULOSE SYNTHASE CATALYTIC SUBUNIT A [UDP-FORMING]"/>
    <property type="match status" value="1"/>
</dbReference>
<dbReference type="InterPro" id="IPR001173">
    <property type="entry name" value="Glyco_trans_2-like"/>
</dbReference>
<evidence type="ECO:0000313" key="15">
    <source>
        <dbReference type="EMBL" id="RFC63793.1"/>
    </source>
</evidence>
<evidence type="ECO:0000256" key="9">
    <source>
        <dbReference type="ARBA" id="ARBA00022692"/>
    </source>
</evidence>
<evidence type="ECO:0000256" key="8">
    <source>
        <dbReference type="ARBA" id="ARBA00022679"/>
    </source>
</evidence>
<gene>
    <name evidence="15" type="primary">mdoH</name>
    <name evidence="15" type="ORF">DYI37_11315</name>
</gene>
<dbReference type="NCBIfam" id="NF003959">
    <property type="entry name" value="PRK05454.2-2"/>
    <property type="match status" value="1"/>
</dbReference>
<reference evidence="15 16" key="1">
    <citation type="submission" date="2018-08" db="EMBL/GenBank/DDBJ databases">
        <title>Fulvimarina sp. 85, whole genome shotgun sequence.</title>
        <authorList>
            <person name="Tuo L."/>
        </authorList>
    </citation>
    <scope>NUCLEOTIDE SEQUENCE [LARGE SCALE GENOMIC DNA]</scope>
    <source>
        <strain evidence="15 16">85</strain>
    </source>
</reference>
<feature type="transmembrane region" description="Helical" evidence="13">
    <location>
        <begin position="403"/>
        <end position="421"/>
    </location>
</feature>
<dbReference type="NCBIfam" id="NF003962">
    <property type="entry name" value="PRK05454.2-5"/>
    <property type="match status" value="1"/>
</dbReference>
<dbReference type="SUPFAM" id="SSF53448">
    <property type="entry name" value="Nucleotide-diphospho-sugar transferases"/>
    <property type="match status" value="1"/>
</dbReference>
<evidence type="ECO:0000256" key="3">
    <source>
        <dbReference type="ARBA" id="ARBA00009337"/>
    </source>
</evidence>
<evidence type="ECO:0000256" key="1">
    <source>
        <dbReference type="ARBA" id="ARBA00004429"/>
    </source>
</evidence>
<dbReference type="EMBL" id="QURL01000004">
    <property type="protein sequence ID" value="RFC63793.1"/>
    <property type="molecule type" value="Genomic_DNA"/>
</dbReference>
<keyword evidence="9 13" id="KW-0812">Transmembrane</keyword>
<sequence>MIAFLRLGFVASAVLLSLVAAFLFFTIISANGTTDLHLVQTSLLLICCGWLAWGFMTACFGIAAALKAKRRSLRVDYEPRSVTAILVPVYNEDVRAVYARVGAMAEGLRALDRLPAFHFYVLSDSTKADHVAAEERGHRTLLRKLKLAGHLFYRHRENNVGRKAGNIADFVTNHGGAYPYMLVLDADSLMAPATILEMVARMDDQSDLALLQSQPLIINRRTIFGRALQFSAAVFSPVFSRGLAALQGREGPFWGHNAMIRTRVFAAHCGLPGLSGKPPFGGHILSHDYVEAALLARAGYAVRVDPDLGGSFEEAPSNVIEYAKRDRRWCQGNLQHGRLLPARGLKMWNRVQLMAGIMAYLASPIWLMFLVVSLIDPIIAPEPDYFPADSLFPVFPKPETQKALGLLFGIVVLLLLPKILITLGTAISRRRDAFGGPFRVVASSLAELVLTSLLAPVTMMMQSKAIGEILIGADSGWPATDREDQGLPFEAAFSASWWMVAAGAAVLYTSYVYAPAVFLWTLPIAVPLVLAPVLIKATASPRLGDVTRRLGLFSTPFETDPDPVILAAGAWHGRLSDIEDEPTAKTAAIGSSSPDATTKRPPSPAAH</sequence>
<keyword evidence="5" id="KW-1003">Cell membrane</keyword>
<keyword evidence="10 13" id="KW-1133">Transmembrane helix</keyword>
<dbReference type="RefSeq" id="WP_116683520.1">
    <property type="nucleotide sequence ID" value="NZ_QURL01000004.1"/>
</dbReference>
<dbReference type="Gene3D" id="3.90.550.10">
    <property type="entry name" value="Spore Coat Polysaccharide Biosynthesis Protein SpsA, Chain A"/>
    <property type="match status" value="1"/>
</dbReference>
<dbReference type="Proteomes" id="UP000264310">
    <property type="component" value="Unassembled WGS sequence"/>
</dbReference>
<evidence type="ECO:0000259" key="14">
    <source>
        <dbReference type="Pfam" id="PF13632"/>
    </source>
</evidence>
<comment type="similarity">
    <text evidence="3">Belongs to the glycosyltransferase 2 family. OpgH subfamily.</text>
</comment>
<evidence type="ECO:0000256" key="5">
    <source>
        <dbReference type="ARBA" id="ARBA00022475"/>
    </source>
</evidence>
<evidence type="ECO:0000256" key="6">
    <source>
        <dbReference type="ARBA" id="ARBA00022519"/>
    </source>
</evidence>
<feature type="transmembrane region" description="Helical" evidence="13">
    <location>
        <begin position="517"/>
        <end position="539"/>
    </location>
</feature>
<feature type="region of interest" description="Disordered" evidence="12">
    <location>
        <begin position="581"/>
        <end position="607"/>
    </location>
</feature>
<comment type="pathway">
    <text evidence="2">Glycan metabolism; osmoregulated periplasmic glucan (OPG) biosynthesis.</text>
</comment>
<comment type="caution">
    <text evidence="15">The sequence shown here is derived from an EMBL/GenBank/DDBJ whole genome shotgun (WGS) entry which is preliminary data.</text>
</comment>
<feature type="transmembrane region" description="Helical" evidence="13">
    <location>
        <begin position="7"/>
        <end position="30"/>
    </location>
</feature>
<evidence type="ECO:0000256" key="7">
    <source>
        <dbReference type="ARBA" id="ARBA00022676"/>
    </source>
</evidence>
<evidence type="ECO:0000256" key="2">
    <source>
        <dbReference type="ARBA" id="ARBA00005001"/>
    </source>
</evidence>
<proteinExistence type="inferred from homology"/>
<feature type="domain" description="Glycosyltransferase 2-like" evidence="14">
    <location>
        <begin position="182"/>
        <end position="376"/>
    </location>
</feature>
<dbReference type="AlphaFoldDB" id="A0A371X3K7"/>
<feature type="transmembrane region" description="Helical" evidence="13">
    <location>
        <begin position="42"/>
        <end position="66"/>
    </location>
</feature>
<evidence type="ECO:0000256" key="4">
    <source>
        <dbReference type="ARBA" id="ARBA00020585"/>
    </source>
</evidence>
<accession>A0A371X3K7</accession>
<protein>
    <recommendedName>
        <fullName evidence="4">Glucans biosynthesis glucosyltransferase H</fullName>
    </recommendedName>
</protein>
<feature type="transmembrane region" description="Helical" evidence="13">
    <location>
        <begin position="353"/>
        <end position="375"/>
    </location>
</feature>
<dbReference type="NCBIfam" id="NF003958">
    <property type="entry name" value="PRK05454.2-1"/>
    <property type="match status" value="1"/>
</dbReference>
<keyword evidence="11 13" id="KW-0472">Membrane</keyword>
<dbReference type="PANTHER" id="PTHR43867:SF5">
    <property type="entry name" value="GLUCANS BIOSYNTHESIS GLUCOSYLTRANSFERASE H"/>
    <property type="match status" value="1"/>
</dbReference>